<evidence type="ECO:0000313" key="10">
    <source>
        <dbReference type="Proteomes" id="UP000187891"/>
    </source>
</evidence>
<sequence length="159" mass="18570">MGVWHWSIPAPYEMFFEENRVSEKIDLSNYVLSESDEFMNANQKAYFRAKLVGWRNDILREARETLGHLAEESANHPDLADRASSETDRAIELRARDRQRKLISKIDAALQRIDEGTYGYCEETGEPIGIKRLDARPIATLSIEAQERHERREKVYRDE</sequence>
<dbReference type="InterPro" id="IPR037187">
    <property type="entry name" value="DnaK_N"/>
</dbReference>
<evidence type="ECO:0000313" key="9">
    <source>
        <dbReference type="EMBL" id="SCX28221.1"/>
    </source>
</evidence>
<gene>
    <name evidence="5 9" type="primary">dksA</name>
    <name evidence="9" type="ORF">DSM25559_3148</name>
</gene>
<dbReference type="HAMAP" id="MF_00926">
    <property type="entry name" value="DksA"/>
    <property type="match status" value="1"/>
</dbReference>
<organism evidence="9 10">
    <name type="scientific">Agrobacterium rosae</name>
    <dbReference type="NCBI Taxonomy" id="1972867"/>
    <lineage>
        <taxon>Bacteria</taxon>
        <taxon>Pseudomonadati</taxon>
        <taxon>Pseudomonadota</taxon>
        <taxon>Alphaproteobacteria</taxon>
        <taxon>Hyphomicrobiales</taxon>
        <taxon>Rhizobiaceae</taxon>
        <taxon>Rhizobium/Agrobacterium group</taxon>
        <taxon>Agrobacterium</taxon>
    </lineage>
</organism>
<comment type="subunit">
    <text evidence="5">Interacts directly with the RNA polymerase.</text>
</comment>
<dbReference type="InterPro" id="IPR012784">
    <property type="entry name" value="DksA_RNA_pol-bd"/>
</dbReference>
<dbReference type="InterPro" id="IPR048489">
    <property type="entry name" value="DksA_N"/>
</dbReference>
<comment type="caution">
    <text evidence="5">Lacks conserved residue(s) required for the propagation of feature annotation.</text>
</comment>
<evidence type="ECO:0000256" key="4">
    <source>
        <dbReference type="ARBA" id="ARBA00022833"/>
    </source>
</evidence>
<evidence type="ECO:0000256" key="6">
    <source>
        <dbReference type="PROSITE-ProRule" id="PRU00510"/>
    </source>
</evidence>
<evidence type="ECO:0000256" key="5">
    <source>
        <dbReference type="HAMAP-Rule" id="MF_00926"/>
    </source>
</evidence>
<dbReference type="PROSITE" id="PS51128">
    <property type="entry name" value="ZF_DKSA_2"/>
    <property type="match status" value="1"/>
</dbReference>
<dbReference type="AlphaFoldDB" id="A0A1R3TT78"/>
<dbReference type="SUPFAM" id="SSF57716">
    <property type="entry name" value="Glucocorticoid receptor-like (DNA-binding domain)"/>
    <property type="match status" value="1"/>
</dbReference>
<proteinExistence type="inferred from homology"/>
<name>A0A1R3TT78_9HYPH</name>
<reference evidence="10" key="1">
    <citation type="submission" date="2016-10" db="EMBL/GenBank/DDBJ databases">
        <authorList>
            <person name="Wibberg D."/>
        </authorList>
    </citation>
    <scope>NUCLEOTIDE SEQUENCE [LARGE SCALE GENOMIC DNA]</scope>
</reference>
<dbReference type="PANTHER" id="PTHR33823:SF2">
    <property type="entry name" value="RNA POLYMERASE-BINDING TRANSCRIPTION FACTOR DKSA"/>
    <property type="match status" value="1"/>
</dbReference>
<evidence type="ECO:0000259" key="7">
    <source>
        <dbReference type="Pfam" id="PF01258"/>
    </source>
</evidence>
<dbReference type="Gene3D" id="1.20.120.910">
    <property type="entry name" value="DksA, coiled-coil domain"/>
    <property type="match status" value="1"/>
</dbReference>
<protein>
    <recommendedName>
        <fullName evidence="5">RNA polymerase-binding transcription factor DksA</fullName>
    </recommendedName>
</protein>
<dbReference type="Pfam" id="PF01258">
    <property type="entry name" value="zf-dskA_traR"/>
    <property type="match status" value="1"/>
</dbReference>
<dbReference type="NCBIfam" id="TIGR02420">
    <property type="entry name" value="dksA"/>
    <property type="match status" value="1"/>
</dbReference>
<feature type="domain" description="DnaK suppressor protein DksA N-terminal" evidence="8">
    <location>
        <begin position="43"/>
        <end position="113"/>
    </location>
</feature>
<accession>A0A1R3TT78</accession>
<evidence type="ECO:0000256" key="3">
    <source>
        <dbReference type="ARBA" id="ARBA00022771"/>
    </source>
</evidence>
<dbReference type="GO" id="GO:0005737">
    <property type="term" value="C:cytoplasm"/>
    <property type="evidence" value="ECO:0007669"/>
    <property type="project" value="UniProtKB-SubCell"/>
</dbReference>
<keyword evidence="1 5" id="KW-0963">Cytoplasm</keyword>
<dbReference type="PANTHER" id="PTHR33823">
    <property type="entry name" value="RNA POLYMERASE-BINDING TRANSCRIPTION FACTOR DKSA-RELATED"/>
    <property type="match status" value="1"/>
</dbReference>
<comment type="function">
    <text evidence="5">Transcription factor that acts by binding directly to the RNA polymerase (RNAP). Required for negative regulation of rRNA expression and positive regulation of several amino acid biosynthesis promoters.</text>
</comment>
<keyword evidence="2 5" id="KW-0479">Metal-binding</keyword>
<dbReference type="InterPro" id="IPR020458">
    <property type="entry name" value="Znf_DskA_TraR_CS"/>
</dbReference>
<feature type="zinc finger region" description="dksA C4-type" evidence="6">
    <location>
        <begin position="121"/>
        <end position="145"/>
    </location>
</feature>
<comment type="subcellular location">
    <subcellularLocation>
        <location evidence="5">Cytoplasm</location>
    </subcellularLocation>
</comment>
<evidence type="ECO:0000256" key="2">
    <source>
        <dbReference type="ARBA" id="ARBA00022723"/>
    </source>
</evidence>
<dbReference type="GO" id="GO:0010468">
    <property type="term" value="P:regulation of gene expression"/>
    <property type="evidence" value="ECO:0007669"/>
    <property type="project" value="UniProtKB-UniRule"/>
</dbReference>
<feature type="domain" description="Zinc finger DksA/TraR C4-type" evidence="7">
    <location>
        <begin position="116"/>
        <end position="151"/>
    </location>
</feature>
<keyword evidence="4 5" id="KW-0862">Zinc</keyword>
<dbReference type="GO" id="GO:0008270">
    <property type="term" value="F:zinc ion binding"/>
    <property type="evidence" value="ECO:0007669"/>
    <property type="project" value="UniProtKB-UniRule"/>
</dbReference>
<comment type="similarity">
    <text evidence="5">Belongs to the DksA family.</text>
</comment>
<dbReference type="Pfam" id="PF21157">
    <property type="entry name" value="DksA_N"/>
    <property type="match status" value="1"/>
</dbReference>
<evidence type="ECO:0000256" key="1">
    <source>
        <dbReference type="ARBA" id="ARBA00022490"/>
    </source>
</evidence>
<dbReference type="STRING" id="1907666.DSM25559_3148"/>
<dbReference type="Proteomes" id="UP000187891">
    <property type="component" value="Unassembled WGS sequence"/>
</dbReference>
<evidence type="ECO:0000259" key="8">
    <source>
        <dbReference type="Pfam" id="PF21157"/>
    </source>
</evidence>
<keyword evidence="3 5" id="KW-0863">Zinc-finger</keyword>
<dbReference type="PROSITE" id="PS01102">
    <property type="entry name" value="ZF_DKSA_1"/>
    <property type="match status" value="1"/>
</dbReference>
<dbReference type="InterPro" id="IPR000962">
    <property type="entry name" value="Znf_DskA_TraR"/>
</dbReference>
<dbReference type="SUPFAM" id="SSF109635">
    <property type="entry name" value="DnaK suppressor protein DksA, alpha-hairpin domain"/>
    <property type="match status" value="1"/>
</dbReference>
<dbReference type="EMBL" id="FMUE01000007">
    <property type="protein sequence ID" value="SCX28221.1"/>
    <property type="molecule type" value="Genomic_DNA"/>
</dbReference>